<proteinExistence type="predicted"/>
<reference evidence="1" key="2">
    <citation type="submission" date="2014-03" db="EMBL/GenBank/DDBJ databases">
        <title>The whipworm genome and dual-species transcriptomics of an intimate host-pathogen interaction.</title>
        <authorList>
            <person name="Foth B.J."/>
            <person name="Tsai I.J."/>
            <person name="Reid A.J."/>
            <person name="Bancroft A.J."/>
            <person name="Nichol S."/>
            <person name="Tracey A."/>
            <person name="Holroyd N."/>
            <person name="Cotton J.A."/>
            <person name="Stanley E.J."/>
            <person name="Zarowiecki M."/>
            <person name="Liu J.Z."/>
            <person name="Huckvale T."/>
            <person name="Cooper P.J."/>
            <person name="Grencis R.K."/>
            <person name="Berriman M."/>
        </authorList>
    </citation>
    <scope>NUCLEOTIDE SEQUENCE [LARGE SCALE GENOMIC DNA]</scope>
</reference>
<accession>A0A077YXX4</accession>
<evidence type="ECO:0000313" key="1">
    <source>
        <dbReference type="EMBL" id="CDW52609.1"/>
    </source>
</evidence>
<reference evidence="1" key="1">
    <citation type="submission" date="2014-01" db="EMBL/GenBank/DDBJ databases">
        <authorList>
            <person name="Aslett M."/>
        </authorList>
    </citation>
    <scope>NUCLEOTIDE SEQUENCE</scope>
</reference>
<dbReference type="EMBL" id="HG805827">
    <property type="protein sequence ID" value="CDW52609.1"/>
    <property type="molecule type" value="Genomic_DNA"/>
</dbReference>
<dbReference type="AlphaFoldDB" id="A0A077YXX4"/>
<gene>
    <name evidence="1" type="ORF">TTRE_0000087101</name>
</gene>
<organism evidence="1 2">
    <name type="scientific">Trichuris trichiura</name>
    <name type="common">Whipworm</name>
    <name type="synonym">Trichocephalus trichiurus</name>
    <dbReference type="NCBI Taxonomy" id="36087"/>
    <lineage>
        <taxon>Eukaryota</taxon>
        <taxon>Metazoa</taxon>
        <taxon>Ecdysozoa</taxon>
        <taxon>Nematoda</taxon>
        <taxon>Enoplea</taxon>
        <taxon>Dorylaimia</taxon>
        <taxon>Trichinellida</taxon>
        <taxon>Trichuridae</taxon>
        <taxon>Trichuris</taxon>
    </lineage>
</organism>
<dbReference type="Proteomes" id="UP000030665">
    <property type="component" value="Unassembled WGS sequence"/>
</dbReference>
<protein>
    <submittedName>
        <fullName evidence="1">Uncharacterized protein</fullName>
    </submittedName>
</protein>
<keyword evidence="2" id="KW-1185">Reference proteome</keyword>
<sequence length="84" mass="9793">MCHRFNVVFSETGSSNHRLGWTGGCFVVTRALSEAFDFDLFDLRHFWYWRAPNHDVTLFRDFKPMRETFDIRACLPSQSCPSGA</sequence>
<name>A0A077YXX4_TRITR</name>
<evidence type="ECO:0000313" key="2">
    <source>
        <dbReference type="Proteomes" id="UP000030665"/>
    </source>
</evidence>